<dbReference type="SUPFAM" id="SSF53335">
    <property type="entry name" value="S-adenosyl-L-methionine-dependent methyltransferases"/>
    <property type="match status" value="1"/>
</dbReference>
<evidence type="ECO:0000256" key="2">
    <source>
        <dbReference type="ARBA" id="ARBA00022603"/>
    </source>
</evidence>
<keyword evidence="3" id="KW-0808">Transferase</keyword>
<keyword evidence="2 5" id="KW-0489">Methyltransferase</keyword>
<evidence type="ECO:0000256" key="1">
    <source>
        <dbReference type="ARBA" id="ARBA00022553"/>
    </source>
</evidence>
<reference evidence="5" key="1">
    <citation type="journal article" date="2021" name="IMA Fungus">
        <title>Genomic characterization of three marine fungi, including Emericellopsis atlantica sp. nov. with signatures of a generalist lifestyle and marine biomass degradation.</title>
        <authorList>
            <person name="Hagestad O.C."/>
            <person name="Hou L."/>
            <person name="Andersen J.H."/>
            <person name="Hansen E.H."/>
            <person name="Altermark B."/>
            <person name="Li C."/>
            <person name="Kuhnert E."/>
            <person name="Cox R.J."/>
            <person name="Crous P.W."/>
            <person name="Spatafora J.W."/>
            <person name="Lail K."/>
            <person name="Amirebrahimi M."/>
            <person name="Lipzen A."/>
            <person name="Pangilinan J."/>
            <person name="Andreopoulos W."/>
            <person name="Hayes R.D."/>
            <person name="Ng V."/>
            <person name="Grigoriev I.V."/>
            <person name="Jackson S.A."/>
            <person name="Sutton T.D.S."/>
            <person name="Dobson A.D.W."/>
            <person name="Rama T."/>
        </authorList>
    </citation>
    <scope>NUCLEOTIDE SEQUENCE</scope>
    <source>
        <strain evidence="5">TRa3180A</strain>
    </source>
</reference>
<keyword evidence="4" id="KW-0949">S-adenosyl-L-methionine</keyword>
<dbReference type="CDD" id="cd02440">
    <property type="entry name" value="AdoMet_MTases"/>
    <property type="match status" value="1"/>
</dbReference>
<evidence type="ECO:0000256" key="3">
    <source>
        <dbReference type="ARBA" id="ARBA00022679"/>
    </source>
</evidence>
<gene>
    <name evidence="5" type="ORF">BJ878DRAFT_535562</name>
</gene>
<evidence type="ECO:0000256" key="4">
    <source>
        <dbReference type="ARBA" id="ARBA00022691"/>
    </source>
</evidence>
<dbReference type="PANTHER" id="PTHR32183:SF6">
    <property type="entry name" value="CYSTEINE SULFINATE DESULFINASE_CYSTEINE DESULFURASE AND RELATED ENZYMES"/>
    <property type="match status" value="1"/>
</dbReference>
<evidence type="ECO:0000313" key="6">
    <source>
        <dbReference type="Proteomes" id="UP000887226"/>
    </source>
</evidence>
<protein>
    <submittedName>
        <fullName evidence="5">S-adenosyl-L-methionine-dependent methyltransferase</fullName>
    </submittedName>
</protein>
<organism evidence="5 6">
    <name type="scientific">Calycina marina</name>
    <dbReference type="NCBI Taxonomy" id="1763456"/>
    <lineage>
        <taxon>Eukaryota</taxon>
        <taxon>Fungi</taxon>
        <taxon>Dikarya</taxon>
        <taxon>Ascomycota</taxon>
        <taxon>Pezizomycotina</taxon>
        <taxon>Leotiomycetes</taxon>
        <taxon>Helotiales</taxon>
        <taxon>Pezizellaceae</taxon>
        <taxon>Calycina</taxon>
    </lineage>
</organism>
<keyword evidence="1" id="KW-0597">Phosphoprotein</keyword>
<dbReference type="PANTHER" id="PTHR32183">
    <property type="match status" value="1"/>
</dbReference>
<dbReference type="EMBL" id="MU254020">
    <property type="protein sequence ID" value="KAG9242946.1"/>
    <property type="molecule type" value="Genomic_DNA"/>
</dbReference>
<sequence>MANPESAVYLAKLFSSEPSSHIEKWNGLWKDSYTPWDQGISNPALLDAITNHPELFPSAILGEGKRRRALVPGCGRGYDVPVLAELGYDAWGLEGSVDAVDACRKATKGKEHVGFVQGDFFGTEWEAECVGGEFDLIYDYTFFCALPPVKRPAWALKMSQLLAKNGRLICLEFPTTKPPSTGGPPWGITAELYLEIFRHPGQDITYDDQGFVVGSEEGESKEAMQRIGHWKAERTLSYGTGKDWISVWEHSF</sequence>
<comment type="caution">
    <text evidence="5">The sequence shown here is derived from an EMBL/GenBank/DDBJ whole genome shotgun (WGS) entry which is preliminary data.</text>
</comment>
<accession>A0A9P7Z0A3</accession>
<dbReference type="InterPro" id="IPR008854">
    <property type="entry name" value="TPMT"/>
</dbReference>
<dbReference type="GO" id="GO:0008757">
    <property type="term" value="F:S-adenosylmethionine-dependent methyltransferase activity"/>
    <property type="evidence" value="ECO:0007669"/>
    <property type="project" value="InterPro"/>
</dbReference>
<dbReference type="InterPro" id="IPR029063">
    <property type="entry name" value="SAM-dependent_MTases_sf"/>
</dbReference>
<proteinExistence type="predicted"/>
<name>A0A9P7Z0A3_9HELO</name>
<keyword evidence="6" id="KW-1185">Reference proteome</keyword>
<dbReference type="Gene3D" id="3.40.50.150">
    <property type="entry name" value="Vaccinia Virus protein VP39"/>
    <property type="match status" value="1"/>
</dbReference>
<evidence type="ECO:0000313" key="5">
    <source>
        <dbReference type="EMBL" id="KAG9242946.1"/>
    </source>
</evidence>
<dbReference type="OrthoDB" id="276151at2759"/>
<dbReference type="Pfam" id="PF05724">
    <property type="entry name" value="TPMT"/>
    <property type="match status" value="1"/>
</dbReference>
<dbReference type="GO" id="GO:0032259">
    <property type="term" value="P:methylation"/>
    <property type="evidence" value="ECO:0007669"/>
    <property type="project" value="UniProtKB-KW"/>
</dbReference>
<dbReference type="Proteomes" id="UP000887226">
    <property type="component" value="Unassembled WGS sequence"/>
</dbReference>
<dbReference type="AlphaFoldDB" id="A0A9P7Z0A3"/>
<dbReference type="PROSITE" id="PS51585">
    <property type="entry name" value="SAM_MT_TPMT"/>
    <property type="match status" value="1"/>
</dbReference>